<feature type="domain" description="Periplasmic binding protein" evidence="4">
    <location>
        <begin position="45"/>
        <end position="322"/>
    </location>
</feature>
<dbReference type="InterPro" id="IPR025997">
    <property type="entry name" value="SBP_2_dom"/>
</dbReference>
<keyword evidence="2 3" id="KW-0732">Signal</keyword>
<dbReference type="PANTHER" id="PTHR30036:SF1">
    <property type="entry name" value="D-XYLOSE-BINDING PERIPLASMIC PROTEIN"/>
    <property type="match status" value="1"/>
</dbReference>
<dbReference type="InterPro" id="IPR006034">
    <property type="entry name" value="Asparaginase/glutaminase-like"/>
</dbReference>
<proteinExistence type="predicted"/>
<evidence type="ECO:0000256" key="2">
    <source>
        <dbReference type="ARBA" id="ARBA00022729"/>
    </source>
</evidence>
<comment type="subcellular location">
    <subcellularLocation>
        <location evidence="1">Cell envelope</location>
    </subcellularLocation>
</comment>
<dbReference type="InterPro" id="IPR049784">
    <property type="entry name" value="ChvE-like"/>
</dbReference>
<evidence type="ECO:0000256" key="1">
    <source>
        <dbReference type="ARBA" id="ARBA00004196"/>
    </source>
</evidence>
<dbReference type="Proteomes" id="UP001187346">
    <property type="component" value="Unassembled WGS sequence"/>
</dbReference>
<dbReference type="InterPro" id="IPR050555">
    <property type="entry name" value="Bact_Solute-Bind_Prot2"/>
</dbReference>
<keyword evidence="6" id="KW-1185">Reference proteome</keyword>
<protein>
    <submittedName>
        <fullName evidence="5">Multiple monosaccharide ABC transporter substrate-binding protein</fullName>
    </submittedName>
</protein>
<comment type="caution">
    <text evidence="5">The sequence shown here is derived from an EMBL/GenBank/DDBJ whole genome shotgun (WGS) entry which is preliminary data.</text>
</comment>
<dbReference type="SUPFAM" id="SSF53822">
    <property type="entry name" value="Periplasmic binding protein-like I"/>
    <property type="match status" value="1"/>
</dbReference>
<reference evidence="5 6" key="1">
    <citation type="submission" date="2023-10" db="EMBL/GenBank/DDBJ databases">
        <title>Characterization of rhizosphere-enriched actinobacteria from wheat plants lab-grown on chernevaya soil.</title>
        <authorList>
            <person name="Tikhonova E.N."/>
            <person name="Konopkin A."/>
            <person name="Kravchenko I.K."/>
        </authorList>
    </citation>
    <scope>NUCLEOTIDE SEQUENCE [LARGE SCALE GENOMIC DNA]</scope>
    <source>
        <strain evidence="5 6">RR29</strain>
    </source>
</reference>
<gene>
    <name evidence="5" type="primary">chvE</name>
    <name evidence="5" type="ORF">R5A26_09155</name>
</gene>
<dbReference type="Gene3D" id="3.40.50.2300">
    <property type="match status" value="2"/>
</dbReference>
<dbReference type="CDD" id="cd19994">
    <property type="entry name" value="PBP1_ChvE"/>
    <property type="match status" value="1"/>
</dbReference>
<dbReference type="RefSeq" id="WP_019060316.1">
    <property type="nucleotide sequence ID" value="NZ_JAPEMW010000001.1"/>
</dbReference>
<dbReference type="PROSITE" id="PS51257">
    <property type="entry name" value="PROKAR_LIPOPROTEIN"/>
    <property type="match status" value="1"/>
</dbReference>
<feature type="signal peptide" evidence="3">
    <location>
        <begin position="1"/>
        <end position="26"/>
    </location>
</feature>
<dbReference type="NCBIfam" id="NF040907">
    <property type="entry name" value="ChvE"/>
    <property type="match status" value="1"/>
</dbReference>
<evidence type="ECO:0000256" key="3">
    <source>
        <dbReference type="SAM" id="SignalP"/>
    </source>
</evidence>
<accession>A0ABU4F7R1</accession>
<dbReference type="EMBL" id="JAWMAJ010000022">
    <property type="protein sequence ID" value="MDV7216120.1"/>
    <property type="molecule type" value="Genomic_DNA"/>
</dbReference>
<evidence type="ECO:0000259" key="4">
    <source>
        <dbReference type="Pfam" id="PF13407"/>
    </source>
</evidence>
<organism evidence="5 6">
    <name type="scientific">Streptomyces prunicolor</name>
    <dbReference type="NCBI Taxonomy" id="67348"/>
    <lineage>
        <taxon>Bacteria</taxon>
        <taxon>Bacillati</taxon>
        <taxon>Actinomycetota</taxon>
        <taxon>Actinomycetes</taxon>
        <taxon>Kitasatosporales</taxon>
        <taxon>Streptomycetaceae</taxon>
        <taxon>Streptomyces</taxon>
    </lineage>
</organism>
<sequence length="370" mass="39881">MRIRRSRALPLIAGAATLALTLSACGQSGSGGSKEKETTAKGGTIGIAMPTKSSARWISDGNNMVSDLKTKGYKTKLVYGEDDPDTQVSQIENMITQGVKGLIIAAIDNKSLNNVLQEAADAKIPVIAYDRLILGTKNVDYYASFDNTKVGVLQGTYIIEKLGLDKGKKGPFNIELFAGSNDDNNTKYFFNGAMSVLQPYIDKKILVVKSGQTALNKVTTLRWDGTKAQNRMEDILTGSYKSGRVDAVLSPYDGISIGILSALKSDSYGSASKPLPVITGQDAELASVKSIIAGEQTQTVYKDTRELAKVADTMIDDVLNKKTPQTNDTKTYDNGTKVVPAYLLQPVSVDKTNYEDVLVKGGYYTDAQLK</sequence>
<dbReference type="PANTHER" id="PTHR30036">
    <property type="entry name" value="D-XYLOSE-BINDING PERIPLASMIC PROTEIN"/>
    <property type="match status" value="1"/>
</dbReference>
<evidence type="ECO:0000313" key="6">
    <source>
        <dbReference type="Proteomes" id="UP001187346"/>
    </source>
</evidence>
<dbReference type="Pfam" id="PF13407">
    <property type="entry name" value="Peripla_BP_4"/>
    <property type="match status" value="1"/>
</dbReference>
<dbReference type="PIRSF" id="PIRSF001220">
    <property type="entry name" value="L-ASNase_gatD"/>
    <property type="match status" value="1"/>
</dbReference>
<feature type="chain" id="PRO_5047061791" evidence="3">
    <location>
        <begin position="27"/>
        <end position="370"/>
    </location>
</feature>
<dbReference type="InterPro" id="IPR028082">
    <property type="entry name" value="Peripla_BP_I"/>
</dbReference>
<dbReference type="PIRSF" id="PIRSF500176">
    <property type="entry name" value="L_ASNase"/>
    <property type="match status" value="1"/>
</dbReference>
<evidence type="ECO:0000313" key="5">
    <source>
        <dbReference type="EMBL" id="MDV7216120.1"/>
    </source>
</evidence>
<name>A0ABU4F7R1_9ACTN</name>